<keyword evidence="2 3" id="KW-0040">ANK repeat</keyword>
<sequence>MAEETNDPTPELPETLQAAIHEGDCEALCFLVEQNADWRGQRFSFRAGEIAGSAAQHGKQMTGSLLSVALRQGGRDTLTVVQALVEECDVDMSLQTSHIAGSSRLLWSGPPLHDAICTGSLEIVQYMLSQRANPRAGSQFGQVAGATALWQASFAGVSPIVSLLLEHNALYDLEATAPWQDKPDHGLTPLHVAARMGHAAVVEVLIEAGAEYDTRRLWFQGNSSPLRDAIQRCHMDVVRLLVQKDATVPRQALFHFNNEVALRALGCGRWESALEVIAPVLQKGAVAPSPDVLGLRGPSLNFLADVYRPCIADNGTGVARTISASTSPSAVAARTGKLRSAAQLKITRLSFRTVLGSCEQAGDWEFHDPPEIPPLSEVALRLFEAVPPDQITCPGNLSGCDIWEMRWGMMLKKAMYCSTMDVCDKSGHWQVSLQLLQALKAQPGSILAKDTWGIRGKWGLRLAVALLGEMEDGSGLKGLVFELRDRAHNLAEEVVVISYLAVVLLTVSNHETTSGWLPPAATTMTIGKSLCNVRPRGHRTAWCVIDSHNLCGIIEVQEAATLKEAVVVPSALAASAALSAAETSSACLVLLEALPHWRLPVTALQAASAANEQMAKRGGLLSRGASFLFQHKIQYTLLLCSGECLPDAVEQLTTYAPVAQALAVGSGVAAFLKPAGRRSEVSRLDFSTSGVLLVALGDDNSTAFRWVQAQIAARLVEKEYLCLVEGELVNENGFSTNAIANCLRILIAKSGDYCRQSRPVGQNRVLRAPALCKSSRLRKEVHAQLWGGTVGRPVVGDLTYGRRWKSHLGGLNAWHGGVRICEEELWMHKRVHRGGSGLADFGFKAFEAVSSIAYMGEILVRPNVIVFSSAVSACEKVSSFWRQWEQVSHRLIYAAAITACEKSREWEQKRVWLRKQIIRLRSVCQHVDIPPAWLSLTRHLRLCVACVSHVLRHANDWRAMAEHVRDLRQTKAELRRSIRNNVRSRIAPTAQTVPTGDVVSRLQSLLGPSARKTRGARQLPGLTLKDGSRANSPAEVEAAWVDHFSSIEAGVRRTAESLARACLQSQRDDDLEDLVLLQGDLPSLAVLETAFRQTMLHRAFGTDGIPAEALHAALGAAAPALYPVVLKCAFRVEEPLHLKVYNGQLRSLPML</sequence>
<evidence type="ECO:0000313" key="5">
    <source>
        <dbReference type="Proteomes" id="UP000186817"/>
    </source>
</evidence>
<keyword evidence="1" id="KW-0677">Repeat</keyword>
<gene>
    <name evidence="4" type="primary">secG</name>
    <name evidence="4" type="ORF">AK812_SmicGene31232</name>
</gene>
<dbReference type="Pfam" id="PF12796">
    <property type="entry name" value="Ank_2"/>
    <property type="match status" value="1"/>
</dbReference>
<reference evidence="4 5" key="1">
    <citation type="submission" date="2016-02" db="EMBL/GenBank/DDBJ databases">
        <title>Genome analysis of coral dinoflagellate symbionts highlights evolutionary adaptations to a symbiotic lifestyle.</title>
        <authorList>
            <person name="Aranda M."/>
            <person name="Li Y."/>
            <person name="Liew Y.J."/>
            <person name="Baumgarten S."/>
            <person name="Simakov O."/>
            <person name="Wilson M."/>
            <person name="Piel J."/>
            <person name="Ashoor H."/>
            <person name="Bougouffa S."/>
            <person name="Bajic V.B."/>
            <person name="Ryu T."/>
            <person name="Ravasi T."/>
            <person name="Bayer T."/>
            <person name="Micklem G."/>
            <person name="Kim H."/>
            <person name="Bhak J."/>
            <person name="Lajeunesse T.C."/>
            <person name="Voolstra C.R."/>
        </authorList>
    </citation>
    <scope>NUCLEOTIDE SEQUENCE [LARGE SCALE GENOMIC DNA]</scope>
    <source>
        <strain evidence="4 5">CCMP2467</strain>
    </source>
</reference>
<evidence type="ECO:0000256" key="3">
    <source>
        <dbReference type="PROSITE-ProRule" id="PRU00023"/>
    </source>
</evidence>
<dbReference type="GO" id="GO:0003723">
    <property type="term" value="F:RNA binding"/>
    <property type="evidence" value="ECO:0007669"/>
    <property type="project" value="InterPro"/>
</dbReference>
<proteinExistence type="predicted"/>
<keyword evidence="5" id="KW-1185">Reference proteome</keyword>
<protein>
    <submittedName>
        <fullName evidence="4">Ankyrin repeat, PH and SEC7 domain containing protein secG</fullName>
    </submittedName>
</protein>
<evidence type="ECO:0000256" key="2">
    <source>
        <dbReference type="ARBA" id="ARBA00023043"/>
    </source>
</evidence>
<dbReference type="PANTHER" id="PTHR24173">
    <property type="entry name" value="ANKYRIN REPEAT CONTAINING"/>
    <property type="match status" value="1"/>
</dbReference>
<dbReference type="PROSITE" id="PS50297">
    <property type="entry name" value="ANK_REP_REGION"/>
    <property type="match status" value="1"/>
</dbReference>
<dbReference type="PANTHER" id="PTHR24173:SF74">
    <property type="entry name" value="ANKYRIN REPEAT DOMAIN-CONTAINING PROTEIN 16"/>
    <property type="match status" value="1"/>
</dbReference>
<accession>A0A1Q9CX93</accession>
<dbReference type="GO" id="GO:0009982">
    <property type="term" value="F:pseudouridine synthase activity"/>
    <property type="evidence" value="ECO:0007669"/>
    <property type="project" value="InterPro"/>
</dbReference>
<dbReference type="EMBL" id="LSRX01000855">
    <property type="protein sequence ID" value="OLP87541.1"/>
    <property type="molecule type" value="Genomic_DNA"/>
</dbReference>
<dbReference type="Gene3D" id="1.25.40.20">
    <property type="entry name" value="Ankyrin repeat-containing domain"/>
    <property type="match status" value="1"/>
</dbReference>
<feature type="repeat" description="ANK" evidence="3">
    <location>
        <begin position="185"/>
        <end position="217"/>
    </location>
</feature>
<dbReference type="OrthoDB" id="424794at2759"/>
<evidence type="ECO:0000313" key="4">
    <source>
        <dbReference type="EMBL" id="OLP87541.1"/>
    </source>
</evidence>
<dbReference type="PROSITE" id="PS50088">
    <property type="entry name" value="ANK_REPEAT"/>
    <property type="match status" value="1"/>
</dbReference>
<dbReference type="InterPro" id="IPR020103">
    <property type="entry name" value="PsdUridine_synth_cat_dom_sf"/>
</dbReference>
<comment type="caution">
    <text evidence="4">The sequence shown here is derived from an EMBL/GenBank/DDBJ whole genome shotgun (WGS) entry which is preliminary data.</text>
</comment>
<dbReference type="InterPro" id="IPR002110">
    <property type="entry name" value="Ankyrin_rpt"/>
</dbReference>
<dbReference type="InterPro" id="IPR036770">
    <property type="entry name" value="Ankyrin_rpt-contain_sf"/>
</dbReference>
<organism evidence="4 5">
    <name type="scientific">Symbiodinium microadriaticum</name>
    <name type="common">Dinoflagellate</name>
    <name type="synonym">Zooxanthella microadriatica</name>
    <dbReference type="NCBI Taxonomy" id="2951"/>
    <lineage>
        <taxon>Eukaryota</taxon>
        <taxon>Sar</taxon>
        <taxon>Alveolata</taxon>
        <taxon>Dinophyceae</taxon>
        <taxon>Suessiales</taxon>
        <taxon>Symbiodiniaceae</taxon>
        <taxon>Symbiodinium</taxon>
    </lineage>
</organism>
<evidence type="ECO:0000256" key="1">
    <source>
        <dbReference type="ARBA" id="ARBA00022737"/>
    </source>
</evidence>
<dbReference type="SMART" id="SM00248">
    <property type="entry name" value="ANK"/>
    <property type="match status" value="4"/>
</dbReference>
<dbReference type="AlphaFoldDB" id="A0A1Q9CX93"/>
<dbReference type="GO" id="GO:0001522">
    <property type="term" value="P:pseudouridine synthesis"/>
    <property type="evidence" value="ECO:0007669"/>
    <property type="project" value="InterPro"/>
</dbReference>
<name>A0A1Q9CX93_SYMMI</name>
<dbReference type="Proteomes" id="UP000186817">
    <property type="component" value="Unassembled WGS sequence"/>
</dbReference>
<dbReference type="SUPFAM" id="SSF48403">
    <property type="entry name" value="Ankyrin repeat"/>
    <property type="match status" value="1"/>
</dbReference>
<dbReference type="SUPFAM" id="SSF55120">
    <property type="entry name" value="Pseudouridine synthase"/>
    <property type="match status" value="1"/>
</dbReference>
<dbReference type="Gene3D" id="3.30.2350.10">
    <property type="entry name" value="Pseudouridine synthase"/>
    <property type="match status" value="1"/>
</dbReference>